<keyword evidence="4" id="KW-1185">Reference proteome</keyword>
<dbReference type="EMBL" id="BMND01000005">
    <property type="protein sequence ID" value="GGN40558.1"/>
    <property type="molecule type" value="Genomic_DNA"/>
</dbReference>
<organism evidence="3 4">
    <name type="scientific">Streptomyces kronopolitis</name>
    <dbReference type="NCBI Taxonomy" id="1612435"/>
    <lineage>
        <taxon>Bacteria</taxon>
        <taxon>Bacillati</taxon>
        <taxon>Actinomycetota</taxon>
        <taxon>Actinomycetes</taxon>
        <taxon>Kitasatosporales</taxon>
        <taxon>Streptomycetaceae</taxon>
        <taxon>Streptomyces</taxon>
    </lineage>
</organism>
<feature type="signal peptide" evidence="1">
    <location>
        <begin position="1"/>
        <end position="26"/>
    </location>
</feature>
<dbReference type="RefSeq" id="WP_189097102.1">
    <property type="nucleotide sequence ID" value="NZ_BMND01000005.1"/>
</dbReference>
<evidence type="ECO:0000256" key="1">
    <source>
        <dbReference type="SAM" id="SignalP"/>
    </source>
</evidence>
<name>A0ABQ2J5E7_9ACTN</name>
<evidence type="ECO:0000313" key="4">
    <source>
        <dbReference type="Proteomes" id="UP000600080"/>
    </source>
</evidence>
<evidence type="ECO:0000313" key="3">
    <source>
        <dbReference type="EMBL" id="GGN40558.1"/>
    </source>
</evidence>
<dbReference type="Pfam" id="PF08239">
    <property type="entry name" value="SH3_3"/>
    <property type="match status" value="1"/>
</dbReference>
<feature type="domain" description="SH3b" evidence="2">
    <location>
        <begin position="56"/>
        <end position="111"/>
    </location>
</feature>
<dbReference type="Gene3D" id="2.30.30.40">
    <property type="entry name" value="SH3 Domains"/>
    <property type="match status" value="1"/>
</dbReference>
<dbReference type="InterPro" id="IPR003646">
    <property type="entry name" value="SH3-like_bac-type"/>
</dbReference>
<proteinExistence type="predicted"/>
<dbReference type="GeneID" id="301547716"/>
<gene>
    <name evidence="3" type="ORF">GCM10012285_18820</name>
</gene>
<protein>
    <recommendedName>
        <fullName evidence="2">SH3b domain-containing protein</fullName>
    </recommendedName>
</protein>
<dbReference type="Proteomes" id="UP000600080">
    <property type="component" value="Unassembled WGS sequence"/>
</dbReference>
<evidence type="ECO:0000259" key="2">
    <source>
        <dbReference type="Pfam" id="PF08239"/>
    </source>
</evidence>
<comment type="caution">
    <text evidence="3">The sequence shown here is derived from an EMBL/GenBank/DDBJ whole genome shotgun (WGS) entry which is preliminary data.</text>
</comment>
<sequence length="125" mass="13512">MNRRMLRNAVVTAVAAFAMVPAVAVADSCPHPAYLGTAATSHSHVHGRAVTPNGMALNVRSGPGMGYRVVGTVRNGSVRGLVCKTNGSRVQGTTRWYKLRHHRGYVSAHYVRAFRALPWCRVTNG</sequence>
<feature type="chain" id="PRO_5047045236" description="SH3b domain-containing protein" evidence="1">
    <location>
        <begin position="27"/>
        <end position="125"/>
    </location>
</feature>
<keyword evidence="1" id="KW-0732">Signal</keyword>
<reference evidence="4" key="1">
    <citation type="journal article" date="2019" name="Int. J. Syst. Evol. Microbiol.">
        <title>The Global Catalogue of Microorganisms (GCM) 10K type strain sequencing project: providing services to taxonomists for standard genome sequencing and annotation.</title>
        <authorList>
            <consortium name="The Broad Institute Genomics Platform"/>
            <consortium name="The Broad Institute Genome Sequencing Center for Infectious Disease"/>
            <person name="Wu L."/>
            <person name="Ma J."/>
        </authorList>
    </citation>
    <scope>NUCLEOTIDE SEQUENCE [LARGE SCALE GENOMIC DNA]</scope>
    <source>
        <strain evidence="4">CGMCC 4.7323</strain>
    </source>
</reference>
<accession>A0ABQ2J5E7</accession>